<dbReference type="GO" id="GO:0007059">
    <property type="term" value="P:chromosome segregation"/>
    <property type="evidence" value="ECO:0007669"/>
    <property type="project" value="UniProtKB-UniRule"/>
</dbReference>
<sequence>MLKSLELAGFKSFADKTRFSFPEGVTVVVGPNGSGKSNVVDGIKWVLGSQSPKQLRGSEMTDVIFSGSASRRAANTAEVTLTFANVEFEGGRRLFDVDEDEVRLGRRVYRSGEAEYQINGRPCRLRDLRELIAGTGFGGETYSIIEQGRVDAMLRASPAQRRALFEEAAGISRFRLKKQEATRRLDRVDQNLLRLSDIVDEVEGRLRRVRKQAGKARQYREQTERLREVRTQLALADWDTMSARCERIESQLRDSETRLATAGEEIERLETARDKHARETEDATRRAREADSHLADLRERIAQAESVAQLERRRLSELEEELAEQRGRDPLEGLAPSDESAEQREEAKARLEEAQQLLRDVEARLRQAEAESNDASRQAEAAAEAFRLANEEHGAAESRARELTAEHHRLEAVAASLQESEAKRRERLEAIRSRLTQAQDELAVARQSEAKGADTSARVRGLLERAQQRLDKSRQRQADDARALAQAEARLTGVEHRTAVLDHERQRLEALGAEIMGLLERTPAERRPTVHGLVAEVLHVDVDLADMVEAALGVSADHVVVEEGDLLVAALEGSGVELSTRAHFQRGDARGAASVIDRVDLSGEPGVMGRADQFVEAPEPLEAMVVALLGRTWFVDTLATAVRLASHAGRGLSFVTHKGERLGADGVLSVGPRGDASGALSRRKELAELHATSERLRGEVASLQSQVAAGERAVAIRHGRAKALGARLDGLASQLAETRQGVGALSERVRRAEEEAAELDGSNAPGDAEERLASLAAEAQEANRIVAAAASQQAEAQQHEAAARRRKSAARDRLAELRIEQTRREHELRLLRAERRNGPSTEELERAKREARQRLDQTLRRATACELAILAAQSTAAPLWIEKERWARVKSADGPLLSRARAEASELSDRLERLRRESERLRAQQQKNELARQQLTLEAQQLCDRMQEDYGVDVAAAAASRPEGSAKPLADADADALRREMETLRRDVNSVGAVNLESLEELDDLESRFSQLSAQYEDLSKAKASLERLTSRINTDSRELFLATIDTVREHFRDLFRRLFGGGEADIVVEDDGADILECGVEITACPPGKDLRSISLLSGGEKTMTCVALLLAMFRSRPAPFCILDEVDAALDEANIGRFTSVLGEFLASTQFIVITHSKRTMVGADTLYGVTMQESGVSKQVSVRFEDVTEDGQIAPAKMLADREETPTIEGPEGVGHDGQSPERRAA</sequence>
<reference evidence="9 10" key="1">
    <citation type="submission" date="2019-02" db="EMBL/GenBank/DDBJ databases">
        <title>Deep-cultivation of Planctomycetes and their phenomic and genomic characterization uncovers novel biology.</title>
        <authorList>
            <person name="Wiegand S."/>
            <person name="Jogler M."/>
            <person name="Boedeker C."/>
            <person name="Pinto D."/>
            <person name="Vollmers J."/>
            <person name="Rivas-Marin E."/>
            <person name="Kohn T."/>
            <person name="Peeters S.H."/>
            <person name="Heuer A."/>
            <person name="Rast P."/>
            <person name="Oberbeckmann S."/>
            <person name="Bunk B."/>
            <person name="Jeske O."/>
            <person name="Meyerdierks A."/>
            <person name="Storesund J.E."/>
            <person name="Kallscheuer N."/>
            <person name="Luecker S."/>
            <person name="Lage O.M."/>
            <person name="Pohl T."/>
            <person name="Merkel B.J."/>
            <person name="Hornburger P."/>
            <person name="Mueller R.-W."/>
            <person name="Bruemmer F."/>
            <person name="Labrenz M."/>
            <person name="Spormann A.M."/>
            <person name="Op Den Camp H."/>
            <person name="Overmann J."/>
            <person name="Amann R."/>
            <person name="Jetten M.S.M."/>
            <person name="Mascher T."/>
            <person name="Medema M.H."/>
            <person name="Devos D.P."/>
            <person name="Kaster A.-K."/>
            <person name="Ovreas L."/>
            <person name="Rohde M."/>
            <person name="Galperin M.Y."/>
            <person name="Jogler C."/>
        </authorList>
    </citation>
    <scope>NUCLEOTIDE SEQUENCE [LARGE SCALE GENOMIC DNA]</scope>
    <source>
        <strain evidence="9 10">Mal64</strain>
    </source>
</reference>
<feature type="region of interest" description="Disordered" evidence="7">
    <location>
        <begin position="1197"/>
        <end position="1229"/>
    </location>
</feature>
<dbReference type="Gene3D" id="1.20.1060.20">
    <property type="match status" value="1"/>
</dbReference>
<dbReference type="Pfam" id="PF02463">
    <property type="entry name" value="SMC_N"/>
    <property type="match status" value="1"/>
</dbReference>
<dbReference type="EMBL" id="SJPQ01000002">
    <property type="protein sequence ID" value="TWT88590.1"/>
    <property type="molecule type" value="Genomic_DNA"/>
</dbReference>
<feature type="compositionally biased region" description="Basic and acidic residues" evidence="7">
    <location>
        <begin position="341"/>
        <end position="350"/>
    </location>
</feature>
<feature type="coiled-coil region" evidence="6">
    <location>
        <begin position="897"/>
        <end position="940"/>
    </location>
</feature>
<dbReference type="InterPro" id="IPR027417">
    <property type="entry name" value="P-loop_NTPase"/>
</dbReference>
<feature type="compositionally biased region" description="Basic and acidic residues" evidence="7">
    <location>
        <begin position="321"/>
        <end position="331"/>
    </location>
</feature>
<dbReference type="SUPFAM" id="SSF75553">
    <property type="entry name" value="Smc hinge domain"/>
    <property type="match status" value="1"/>
</dbReference>
<evidence type="ECO:0000256" key="6">
    <source>
        <dbReference type="HAMAP-Rule" id="MF_01894"/>
    </source>
</evidence>
<feature type="coiled-coil region" evidence="6">
    <location>
        <begin position="171"/>
        <end position="198"/>
    </location>
</feature>
<dbReference type="SMART" id="SM00968">
    <property type="entry name" value="SMC_hinge"/>
    <property type="match status" value="1"/>
</dbReference>
<evidence type="ECO:0000256" key="4">
    <source>
        <dbReference type="ARBA" id="ARBA00023054"/>
    </source>
</evidence>
<comment type="caution">
    <text evidence="9">The sequence shown here is derived from an EMBL/GenBank/DDBJ whole genome shotgun (WGS) entry which is preliminary data.</text>
</comment>
<name>A0A5C5ZN47_9BACT</name>
<dbReference type="Proteomes" id="UP000315440">
    <property type="component" value="Unassembled WGS sequence"/>
</dbReference>
<organism evidence="9 10">
    <name type="scientific">Pseudobythopirellula maris</name>
    <dbReference type="NCBI Taxonomy" id="2527991"/>
    <lineage>
        <taxon>Bacteria</taxon>
        <taxon>Pseudomonadati</taxon>
        <taxon>Planctomycetota</taxon>
        <taxon>Planctomycetia</taxon>
        <taxon>Pirellulales</taxon>
        <taxon>Lacipirellulaceae</taxon>
        <taxon>Pseudobythopirellula</taxon>
    </lineage>
</organism>
<keyword evidence="10" id="KW-1185">Reference proteome</keyword>
<dbReference type="GO" id="GO:0003677">
    <property type="term" value="F:DNA binding"/>
    <property type="evidence" value="ECO:0007669"/>
    <property type="project" value="UniProtKB-UniRule"/>
</dbReference>
<comment type="similarity">
    <text evidence="6">Belongs to the SMC family.</text>
</comment>
<comment type="subunit">
    <text evidence="6">Homodimer.</text>
</comment>
<keyword evidence="4 6" id="KW-0175">Coiled coil</keyword>
<dbReference type="InterPro" id="IPR024704">
    <property type="entry name" value="SMC"/>
</dbReference>
<feature type="domain" description="SMC hinge" evidence="8">
    <location>
        <begin position="528"/>
        <end position="645"/>
    </location>
</feature>
<dbReference type="InterPro" id="IPR011890">
    <property type="entry name" value="SMC_prok"/>
</dbReference>
<dbReference type="GO" id="GO:0005524">
    <property type="term" value="F:ATP binding"/>
    <property type="evidence" value="ECO:0007669"/>
    <property type="project" value="UniProtKB-UniRule"/>
</dbReference>
<evidence type="ECO:0000313" key="9">
    <source>
        <dbReference type="EMBL" id="TWT88590.1"/>
    </source>
</evidence>
<keyword evidence="1 6" id="KW-0963">Cytoplasm</keyword>
<keyword evidence="5 6" id="KW-0238">DNA-binding</keyword>
<dbReference type="SUPFAM" id="SSF52540">
    <property type="entry name" value="P-loop containing nucleoside triphosphate hydrolases"/>
    <property type="match status" value="1"/>
</dbReference>
<feature type="region of interest" description="Disordered" evidence="7">
    <location>
        <begin position="321"/>
        <end position="350"/>
    </location>
</feature>
<evidence type="ECO:0000259" key="8">
    <source>
        <dbReference type="SMART" id="SM00968"/>
    </source>
</evidence>
<feature type="coiled-coil region" evidence="6">
    <location>
        <begin position="735"/>
        <end position="861"/>
    </location>
</feature>
<keyword evidence="2 6" id="KW-0547">Nucleotide-binding</keyword>
<keyword evidence="3 6" id="KW-0067">ATP-binding</keyword>
<dbReference type="InterPro" id="IPR010935">
    <property type="entry name" value="SMC_hinge"/>
</dbReference>
<dbReference type="Gene3D" id="3.40.50.300">
    <property type="entry name" value="P-loop containing nucleotide triphosphate hydrolases"/>
    <property type="match status" value="2"/>
</dbReference>
<dbReference type="GO" id="GO:0005737">
    <property type="term" value="C:cytoplasm"/>
    <property type="evidence" value="ECO:0007669"/>
    <property type="project" value="UniProtKB-SubCell"/>
</dbReference>
<dbReference type="AlphaFoldDB" id="A0A5C5ZN47"/>
<dbReference type="PANTHER" id="PTHR43977">
    <property type="entry name" value="STRUCTURAL MAINTENANCE OF CHROMOSOMES PROTEIN 3"/>
    <property type="match status" value="1"/>
</dbReference>
<gene>
    <name evidence="9" type="primary">smc_1</name>
    <name evidence="6" type="synonym">smc</name>
    <name evidence="9" type="ORF">Mal64_20740</name>
</gene>
<dbReference type="InterPro" id="IPR003395">
    <property type="entry name" value="RecF/RecN/SMC_N"/>
</dbReference>
<dbReference type="GO" id="GO:0006260">
    <property type="term" value="P:DNA replication"/>
    <property type="evidence" value="ECO:0007669"/>
    <property type="project" value="UniProtKB-UniRule"/>
</dbReference>
<evidence type="ECO:0000256" key="7">
    <source>
        <dbReference type="SAM" id="MobiDB-lite"/>
    </source>
</evidence>
<evidence type="ECO:0000256" key="5">
    <source>
        <dbReference type="ARBA" id="ARBA00023125"/>
    </source>
</evidence>
<feature type="region of interest" description="Disordered" evidence="7">
    <location>
        <begin position="270"/>
        <end position="292"/>
    </location>
</feature>
<dbReference type="PIRSF" id="PIRSF005719">
    <property type="entry name" value="SMC"/>
    <property type="match status" value="1"/>
</dbReference>
<comment type="function">
    <text evidence="6">Required for chromosome condensation and partitioning.</text>
</comment>
<dbReference type="GO" id="GO:0030261">
    <property type="term" value="P:chromosome condensation"/>
    <property type="evidence" value="ECO:0007669"/>
    <property type="project" value="InterPro"/>
</dbReference>
<dbReference type="InterPro" id="IPR036277">
    <property type="entry name" value="SMC_hinge_sf"/>
</dbReference>
<dbReference type="GO" id="GO:0007062">
    <property type="term" value="P:sister chromatid cohesion"/>
    <property type="evidence" value="ECO:0007669"/>
    <property type="project" value="InterPro"/>
</dbReference>
<dbReference type="Gene3D" id="3.30.70.1620">
    <property type="match status" value="1"/>
</dbReference>
<accession>A0A5C5ZN47</accession>
<comment type="subcellular location">
    <subcellularLocation>
        <location evidence="6">Cytoplasm</location>
    </subcellularLocation>
</comment>
<dbReference type="RefSeq" id="WP_146399776.1">
    <property type="nucleotide sequence ID" value="NZ_SJPQ01000002.1"/>
</dbReference>
<evidence type="ECO:0000256" key="1">
    <source>
        <dbReference type="ARBA" id="ARBA00022490"/>
    </source>
</evidence>
<dbReference type="GO" id="GO:0005694">
    <property type="term" value="C:chromosome"/>
    <property type="evidence" value="ECO:0007669"/>
    <property type="project" value="InterPro"/>
</dbReference>
<feature type="binding site" evidence="6">
    <location>
        <begin position="31"/>
        <end position="38"/>
    </location>
    <ligand>
        <name>ATP</name>
        <dbReference type="ChEBI" id="CHEBI:30616"/>
    </ligand>
</feature>
<dbReference type="Pfam" id="PF06470">
    <property type="entry name" value="SMC_hinge"/>
    <property type="match status" value="1"/>
</dbReference>
<feature type="coiled-coil region" evidence="6">
    <location>
        <begin position="995"/>
        <end position="1039"/>
    </location>
</feature>
<protein>
    <recommendedName>
        <fullName evidence="6">Chromosome partition protein Smc</fullName>
    </recommendedName>
</protein>
<evidence type="ECO:0000256" key="2">
    <source>
        <dbReference type="ARBA" id="ARBA00022741"/>
    </source>
</evidence>
<comment type="domain">
    <text evidence="6">Contains large globular domains required for ATP hydrolysis at each terminus and a third globular domain forming a flexible hinge near the middle of the molecule. These domains are separated by coiled-coil structures.</text>
</comment>
<evidence type="ECO:0000256" key="3">
    <source>
        <dbReference type="ARBA" id="ARBA00022840"/>
    </source>
</evidence>
<dbReference type="NCBIfam" id="TIGR02168">
    <property type="entry name" value="SMC_prok_B"/>
    <property type="match status" value="1"/>
</dbReference>
<proteinExistence type="inferred from homology"/>
<dbReference type="GO" id="GO:0016887">
    <property type="term" value="F:ATP hydrolysis activity"/>
    <property type="evidence" value="ECO:0007669"/>
    <property type="project" value="InterPro"/>
</dbReference>
<evidence type="ECO:0000313" key="10">
    <source>
        <dbReference type="Proteomes" id="UP000315440"/>
    </source>
</evidence>
<dbReference type="CDD" id="cd03278">
    <property type="entry name" value="ABC_SMC_barmotin"/>
    <property type="match status" value="1"/>
</dbReference>
<dbReference type="OrthoDB" id="9808768at2"/>
<dbReference type="HAMAP" id="MF_01894">
    <property type="entry name" value="Smc_prok"/>
    <property type="match status" value="1"/>
</dbReference>